<dbReference type="EMBL" id="BOOY01000010">
    <property type="protein sequence ID" value="GIJ02481.1"/>
    <property type="molecule type" value="Genomic_DNA"/>
</dbReference>
<name>A0A8J3Y607_9ACTN</name>
<protein>
    <submittedName>
        <fullName evidence="2">Uncharacterized protein</fullName>
    </submittedName>
</protein>
<proteinExistence type="predicted"/>
<evidence type="ECO:0000256" key="1">
    <source>
        <dbReference type="SAM" id="MobiDB-lite"/>
    </source>
</evidence>
<keyword evidence="3" id="KW-1185">Reference proteome</keyword>
<feature type="compositionally biased region" description="Low complexity" evidence="1">
    <location>
        <begin position="125"/>
        <end position="136"/>
    </location>
</feature>
<reference evidence="2" key="1">
    <citation type="submission" date="2021-01" db="EMBL/GenBank/DDBJ databases">
        <title>Whole genome shotgun sequence of Spirilliplanes yamanashiensis NBRC 15828.</title>
        <authorList>
            <person name="Komaki H."/>
            <person name="Tamura T."/>
        </authorList>
    </citation>
    <scope>NUCLEOTIDE SEQUENCE</scope>
    <source>
        <strain evidence="2">NBRC 15828</strain>
    </source>
</reference>
<gene>
    <name evidence="2" type="ORF">Sya03_18330</name>
</gene>
<dbReference type="Proteomes" id="UP000652013">
    <property type="component" value="Unassembled WGS sequence"/>
</dbReference>
<dbReference type="AlphaFoldDB" id="A0A8J3Y607"/>
<feature type="compositionally biased region" description="Low complexity" evidence="1">
    <location>
        <begin position="9"/>
        <end position="21"/>
    </location>
</feature>
<organism evidence="2 3">
    <name type="scientific">Spirilliplanes yamanashiensis</name>
    <dbReference type="NCBI Taxonomy" id="42233"/>
    <lineage>
        <taxon>Bacteria</taxon>
        <taxon>Bacillati</taxon>
        <taxon>Actinomycetota</taxon>
        <taxon>Actinomycetes</taxon>
        <taxon>Micromonosporales</taxon>
        <taxon>Micromonosporaceae</taxon>
        <taxon>Spirilliplanes</taxon>
    </lineage>
</organism>
<feature type="region of interest" description="Disordered" evidence="1">
    <location>
        <begin position="1"/>
        <end position="21"/>
    </location>
</feature>
<sequence>MADLGGGAPADTATAAVTDGSDGAAEPFLRDAWWGRDGRLYATMSSSICDPSGGVPMMPPSLWRLDGTRWVSVDGGPLLAVRQVGAALKAVVTGDGTLYSELRGGAGVRIAADVRSIAAPPGPDDPAAAPAGEPRGPAYGPCLSRAEFERAADAQASTVFEGSPVDLTVTGAVTCQAGQAYAPVRGYDAIGWVVLRYQERRWTWALDPYWRQYGDDPCGAVPARIRARMSC</sequence>
<accession>A0A8J3Y607</accession>
<evidence type="ECO:0000313" key="2">
    <source>
        <dbReference type="EMBL" id="GIJ02481.1"/>
    </source>
</evidence>
<dbReference type="RefSeq" id="WP_203937787.1">
    <property type="nucleotide sequence ID" value="NZ_BAAAGJ010000012.1"/>
</dbReference>
<evidence type="ECO:0000313" key="3">
    <source>
        <dbReference type="Proteomes" id="UP000652013"/>
    </source>
</evidence>
<comment type="caution">
    <text evidence="2">The sequence shown here is derived from an EMBL/GenBank/DDBJ whole genome shotgun (WGS) entry which is preliminary data.</text>
</comment>
<feature type="region of interest" description="Disordered" evidence="1">
    <location>
        <begin position="117"/>
        <end position="136"/>
    </location>
</feature>